<dbReference type="InterPro" id="IPR029068">
    <property type="entry name" value="Glyas_Bleomycin-R_OHBP_Dase"/>
</dbReference>
<dbReference type="InterPro" id="IPR037523">
    <property type="entry name" value="VOC_core"/>
</dbReference>
<dbReference type="PANTHER" id="PTHR33993:SF10">
    <property type="entry name" value="CONSERVED PROTEIN"/>
    <property type="match status" value="1"/>
</dbReference>
<dbReference type="AlphaFoldDB" id="A0A365HAT5"/>
<organism evidence="2 3">
    <name type="scientific">Actinomadura craniellae</name>
    <dbReference type="NCBI Taxonomy" id="2231787"/>
    <lineage>
        <taxon>Bacteria</taxon>
        <taxon>Bacillati</taxon>
        <taxon>Actinomycetota</taxon>
        <taxon>Actinomycetes</taxon>
        <taxon>Streptosporangiales</taxon>
        <taxon>Thermomonosporaceae</taxon>
        <taxon>Actinomadura</taxon>
    </lineage>
</organism>
<dbReference type="InterPro" id="IPR052164">
    <property type="entry name" value="Anthracycline_SecMetBiosynth"/>
</dbReference>
<evidence type="ECO:0000259" key="1">
    <source>
        <dbReference type="PROSITE" id="PS51819"/>
    </source>
</evidence>
<evidence type="ECO:0000313" key="3">
    <source>
        <dbReference type="Proteomes" id="UP000251891"/>
    </source>
</evidence>
<proteinExistence type="predicted"/>
<protein>
    <submittedName>
        <fullName evidence="2">VOC family protein</fullName>
    </submittedName>
</protein>
<dbReference type="EMBL" id="QLYX01000002">
    <property type="protein sequence ID" value="RAY16139.1"/>
    <property type="molecule type" value="Genomic_DNA"/>
</dbReference>
<name>A0A365HAT5_9ACTN</name>
<dbReference type="InterPro" id="IPR041581">
    <property type="entry name" value="Glyoxalase_6"/>
</dbReference>
<accession>A0A365HAT5</accession>
<dbReference type="CDD" id="cd07247">
    <property type="entry name" value="SgaA_N_like"/>
    <property type="match status" value="2"/>
</dbReference>
<evidence type="ECO:0000313" key="2">
    <source>
        <dbReference type="EMBL" id="RAY16139.1"/>
    </source>
</evidence>
<dbReference type="Proteomes" id="UP000251891">
    <property type="component" value="Unassembled WGS sequence"/>
</dbReference>
<dbReference type="PANTHER" id="PTHR33993">
    <property type="entry name" value="GLYOXALASE-RELATED"/>
    <property type="match status" value="1"/>
</dbReference>
<dbReference type="Gene3D" id="3.10.180.10">
    <property type="entry name" value="2,3-Dihydroxybiphenyl 1,2-Dioxygenase, domain 1"/>
    <property type="match status" value="2"/>
</dbReference>
<dbReference type="PROSITE" id="PS51819">
    <property type="entry name" value="VOC"/>
    <property type="match status" value="1"/>
</dbReference>
<feature type="domain" description="VOC" evidence="1">
    <location>
        <begin position="1"/>
        <end position="110"/>
    </location>
</feature>
<sequence length="248" mass="26455">MLIDVTVQDRDASKDFYAGLFGWGFDEELDPTGHYTYAVQDGRIVAGLRPSAPGQPSVWSLYLHTGDTAATKKAVTSAGGQVVHEGEAPGQGKVLVAADPAGAVVGFWQPTIPWSFHSGSPGSLVWSELNVRDAAAADGFYPGLHGYQGEQIGDGQHFDYVVWSLDGPPRLGRMVMGPDFPAEVPPHWLVYIGVDPQIGTDKLAERAVELGGKLAKEPFDIPAGRAALVADVTGATFAIIDESKRTRR</sequence>
<gene>
    <name evidence="2" type="ORF">DPM19_04230</name>
</gene>
<dbReference type="SUPFAM" id="SSF54593">
    <property type="entry name" value="Glyoxalase/Bleomycin resistance protein/Dihydroxybiphenyl dioxygenase"/>
    <property type="match status" value="2"/>
</dbReference>
<comment type="caution">
    <text evidence="2">The sequence shown here is derived from an EMBL/GenBank/DDBJ whole genome shotgun (WGS) entry which is preliminary data.</text>
</comment>
<keyword evidence="3" id="KW-1185">Reference proteome</keyword>
<reference evidence="2 3" key="1">
    <citation type="submission" date="2018-06" db="EMBL/GenBank/DDBJ databases">
        <title>Actinomadura craniellae sp. nov. isolated from marine sponge Craniella sp.</title>
        <authorList>
            <person name="Li L."/>
            <person name="Xu Q.H."/>
            <person name="Lin H.W."/>
            <person name="Lu Y.H."/>
        </authorList>
    </citation>
    <scope>NUCLEOTIDE SEQUENCE [LARGE SCALE GENOMIC DNA]</scope>
    <source>
        <strain evidence="2 3">LHW63021</strain>
    </source>
</reference>
<dbReference type="Pfam" id="PF18029">
    <property type="entry name" value="Glyoxalase_6"/>
    <property type="match status" value="1"/>
</dbReference>